<dbReference type="Proteomes" id="UP000634134">
    <property type="component" value="Unassembled WGS sequence"/>
</dbReference>
<evidence type="ECO:0000313" key="2">
    <source>
        <dbReference type="Proteomes" id="UP000634134"/>
    </source>
</evidence>
<organism evidence="1 2">
    <name type="scientific">Dyadobacter subterraneus</name>
    <dbReference type="NCBI Taxonomy" id="2773304"/>
    <lineage>
        <taxon>Bacteria</taxon>
        <taxon>Pseudomonadati</taxon>
        <taxon>Bacteroidota</taxon>
        <taxon>Cytophagia</taxon>
        <taxon>Cytophagales</taxon>
        <taxon>Spirosomataceae</taxon>
        <taxon>Dyadobacter</taxon>
    </lineage>
</organism>
<proteinExistence type="predicted"/>
<accession>A0ABR9WBR8</accession>
<protein>
    <submittedName>
        <fullName evidence="1">Uncharacterized protein</fullName>
    </submittedName>
</protein>
<dbReference type="RefSeq" id="WP_194121095.1">
    <property type="nucleotide sequence ID" value="NZ_JACYGY010000001.1"/>
</dbReference>
<keyword evidence="2" id="KW-1185">Reference proteome</keyword>
<sequence>MKIFTRLFLFLIIIISCKSDFVIPVFWTQNGTCATFEIKGEEMIHRGRCCEYVNIPKFKLTKNTSFSVAGSYTYYTQSGKAETNLPITVNGKLSKDGQELTINYTALADSSPVNYTFHHEEHPAVCDCNCYFK</sequence>
<reference evidence="2" key="1">
    <citation type="submission" date="2023-07" db="EMBL/GenBank/DDBJ databases">
        <title>Dyadobacter sp. nov 'subterranea' isolated from contaminted grondwater.</title>
        <authorList>
            <person name="Szabo I."/>
            <person name="Al-Omari J."/>
            <person name="Szerdahelyi S.G."/>
            <person name="Rado J."/>
        </authorList>
    </citation>
    <scope>NUCLEOTIDE SEQUENCE [LARGE SCALE GENOMIC DNA]</scope>
    <source>
        <strain evidence="2">UP-52</strain>
    </source>
</reference>
<dbReference type="EMBL" id="JACYGY010000001">
    <property type="protein sequence ID" value="MBE9462930.1"/>
    <property type="molecule type" value="Genomic_DNA"/>
</dbReference>
<gene>
    <name evidence="1" type="ORF">IEE83_13675</name>
</gene>
<dbReference type="PROSITE" id="PS51257">
    <property type="entry name" value="PROKAR_LIPOPROTEIN"/>
    <property type="match status" value="1"/>
</dbReference>
<comment type="caution">
    <text evidence="1">The sequence shown here is derived from an EMBL/GenBank/DDBJ whole genome shotgun (WGS) entry which is preliminary data.</text>
</comment>
<evidence type="ECO:0000313" key="1">
    <source>
        <dbReference type="EMBL" id="MBE9462930.1"/>
    </source>
</evidence>
<name>A0ABR9WBR8_9BACT</name>